<name>A0AAW0HEM3_MYOGA</name>
<evidence type="ECO:0000313" key="3">
    <source>
        <dbReference type="EMBL" id="KAK7801199.1"/>
    </source>
</evidence>
<gene>
    <name evidence="3" type="ORF">U0070_015376</name>
</gene>
<evidence type="ECO:0000313" key="4">
    <source>
        <dbReference type="Proteomes" id="UP001488838"/>
    </source>
</evidence>
<proteinExistence type="inferred from homology"/>
<accession>A0AAW0HEM3</accession>
<dbReference type="GO" id="GO:0008289">
    <property type="term" value="F:lipid binding"/>
    <property type="evidence" value="ECO:0007669"/>
    <property type="project" value="InterPro"/>
</dbReference>
<dbReference type="GO" id="GO:0016020">
    <property type="term" value="C:membrane"/>
    <property type="evidence" value="ECO:0007669"/>
    <property type="project" value="TreeGrafter"/>
</dbReference>
<reference evidence="3 4" key="1">
    <citation type="journal article" date="2023" name="bioRxiv">
        <title>Conserved and derived expression patterns and positive selection on dental genes reveal complex evolutionary context of ever-growing rodent molars.</title>
        <authorList>
            <person name="Calamari Z.T."/>
            <person name="Song A."/>
            <person name="Cohen E."/>
            <person name="Akter M."/>
            <person name="Roy R.D."/>
            <person name="Hallikas O."/>
            <person name="Christensen M.M."/>
            <person name="Li P."/>
            <person name="Marangoni P."/>
            <person name="Jernvall J."/>
            <person name="Klein O.D."/>
        </authorList>
    </citation>
    <scope>NUCLEOTIDE SEQUENCE [LARGE SCALE GENOMIC DNA]</scope>
    <source>
        <strain evidence="3">V071</strain>
    </source>
</reference>
<evidence type="ECO:0008006" key="5">
    <source>
        <dbReference type="Google" id="ProtNLM"/>
    </source>
</evidence>
<dbReference type="GO" id="GO:0042157">
    <property type="term" value="P:lipoprotein metabolic process"/>
    <property type="evidence" value="ECO:0007669"/>
    <property type="project" value="InterPro"/>
</dbReference>
<dbReference type="Proteomes" id="UP001488838">
    <property type="component" value="Unassembled WGS sequence"/>
</dbReference>
<organism evidence="3 4">
    <name type="scientific">Myodes glareolus</name>
    <name type="common">Bank vole</name>
    <name type="synonym">Clethrionomys glareolus</name>
    <dbReference type="NCBI Taxonomy" id="447135"/>
    <lineage>
        <taxon>Eukaryota</taxon>
        <taxon>Metazoa</taxon>
        <taxon>Chordata</taxon>
        <taxon>Craniata</taxon>
        <taxon>Vertebrata</taxon>
        <taxon>Euteleostomi</taxon>
        <taxon>Mammalia</taxon>
        <taxon>Eutheria</taxon>
        <taxon>Euarchontoglires</taxon>
        <taxon>Glires</taxon>
        <taxon>Rodentia</taxon>
        <taxon>Myomorpha</taxon>
        <taxon>Muroidea</taxon>
        <taxon>Cricetidae</taxon>
        <taxon>Arvicolinae</taxon>
        <taxon>Myodes</taxon>
    </lineage>
</organism>
<dbReference type="InterPro" id="IPR008405">
    <property type="entry name" value="ApoL"/>
</dbReference>
<dbReference type="GO" id="GO:0005576">
    <property type="term" value="C:extracellular region"/>
    <property type="evidence" value="ECO:0007669"/>
    <property type="project" value="InterPro"/>
</dbReference>
<protein>
    <recommendedName>
        <fullName evidence="5">Apolipoprotein L2-like</fullName>
    </recommendedName>
</protein>
<dbReference type="PANTHER" id="PTHR14096">
    <property type="entry name" value="APOLIPOPROTEIN L"/>
    <property type="match status" value="1"/>
</dbReference>
<keyword evidence="4" id="KW-1185">Reference proteome</keyword>
<evidence type="ECO:0000256" key="1">
    <source>
        <dbReference type="ARBA" id="ARBA00010090"/>
    </source>
</evidence>
<dbReference type="GO" id="GO:0006869">
    <property type="term" value="P:lipid transport"/>
    <property type="evidence" value="ECO:0007669"/>
    <property type="project" value="InterPro"/>
</dbReference>
<dbReference type="Pfam" id="PF05461">
    <property type="entry name" value="ApoL"/>
    <property type="match status" value="1"/>
</dbReference>
<keyword evidence="2" id="KW-0175">Coiled coil</keyword>
<comment type="caution">
    <text evidence="3">The sequence shown here is derived from an EMBL/GenBank/DDBJ whole genome shotgun (WGS) entry which is preliminary data.</text>
</comment>
<dbReference type="AlphaFoldDB" id="A0AAW0HEM3"/>
<comment type="similarity">
    <text evidence="1">Belongs to the apolipoprotein L family.</text>
</comment>
<evidence type="ECO:0000256" key="2">
    <source>
        <dbReference type="SAM" id="Coils"/>
    </source>
</evidence>
<feature type="coiled-coil region" evidence="2">
    <location>
        <begin position="303"/>
        <end position="331"/>
    </location>
</feature>
<dbReference type="EMBL" id="JBBHLL010000515">
    <property type="protein sequence ID" value="KAK7801199.1"/>
    <property type="molecule type" value="Genomic_DNA"/>
</dbReference>
<sequence length="348" mass="38098">MDTNVNEEESRLFTTEAPGHLQNMAGRDGLHRLMAEDGAWEAFVSKAKLPRDKAVALHKVLGDLSALSALADRDRLQKDLRSRKRFLKAFPHLKAEVEEHIRQLHALADRTEELHRGCAISSVVADSFSTFSDMLGLLGLFLAPVTTEGSLMLSATGLGLGVAATVTNVATSIVEEASRFSNEVEAGHHDSTGMDVLEAGAAVARIASKFPQAARDITKDLEALEQHMDALRLVRDNPRLEEDARILAKTGKIPDQRARRVRATLRGTPLAMSNEARIKRATRAGVSLLQDADSLVKTSKHLYEGAQSESAEALRELAQELEEKMGKLDKFYTTLLISQLVSPSPKTY</sequence>
<dbReference type="PANTHER" id="PTHR14096:SF29">
    <property type="entry name" value="APOL9A PROTEIN-RELATED"/>
    <property type="match status" value="1"/>
</dbReference>